<comment type="caution">
    <text evidence="2">The sequence shown here is derived from an EMBL/GenBank/DDBJ whole genome shotgun (WGS) entry which is preliminary data.</text>
</comment>
<evidence type="ECO:0000313" key="2">
    <source>
        <dbReference type="EMBL" id="MBU5336643.1"/>
    </source>
</evidence>
<gene>
    <name evidence="2" type="ORF">KQI20_09350</name>
</gene>
<dbReference type="RefSeq" id="WP_216570125.1">
    <property type="nucleotide sequence ID" value="NZ_JAHLOQ010000025.1"/>
</dbReference>
<dbReference type="EMBL" id="JAHLOQ010000025">
    <property type="protein sequence ID" value="MBU5336643.1"/>
    <property type="molecule type" value="Genomic_DNA"/>
</dbReference>
<evidence type="ECO:0000256" key="1">
    <source>
        <dbReference type="SAM" id="Phobius"/>
    </source>
</evidence>
<proteinExistence type="predicted"/>
<evidence type="ECO:0008006" key="4">
    <source>
        <dbReference type="Google" id="ProtNLM"/>
    </source>
</evidence>
<name>A0ABS6DXR9_9FIRM</name>
<organism evidence="2 3">
    <name type="scientific">Intestinibacter bartlettii</name>
    <dbReference type="NCBI Taxonomy" id="261299"/>
    <lineage>
        <taxon>Bacteria</taxon>
        <taxon>Bacillati</taxon>
        <taxon>Bacillota</taxon>
        <taxon>Clostridia</taxon>
        <taxon>Peptostreptococcales</taxon>
        <taxon>Peptostreptococcaceae</taxon>
        <taxon>Intestinibacter</taxon>
    </lineage>
</organism>
<protein>
    <recommendedName>
        <fullName evidence="4">Bacterial Ig-like domain (Group 2)</fullName>
    </recommendedName>
</protein>
<keyword evidence="1" id="KW-1133">Transmembrane helix</keyword>
<reference evidence="2 3" key="1">
    <citation type="submission" date="2021-06" db="EMBL/GenBank/DDBJ databases">
        <authorList>
            <person name="Sun Q."/>
            <person name="Li D."/>
        </authorList>
    </citation>
    <scope>NUCLEOTIDE SEQUENCE [LARGE SCALE GENOMIC DNA]</scope>
    <source>
        <strain evidence="2 3">N19</strain>
    </source>
</reference>
<keyword evidence="1" id="KW-0472">Membrane</keyword>
<dbReference type="Proteomes" id="UP001196301">
    <property type="component" value="Unassembled WGS sequence"/>
</dbReference>
<keyword evidence="3" id="KW-1185">Reference proteome</keyword>
<evidence type="ECO:0000313" key="3">
    <source>
        <dbReference type="Proteomes" id="UP001196301"/>
    </source>
</evidence>
<feature type="transmembrane region" description="Helical" evidence="1">
    <location>
        <begin position="12"/>
        <end position="31"/>
    </location>
</feature>
<sequence length="429" mass="49206">MKNIRLINRDKKTIIIILLIPIMFISQYYLFKFGILQPQIKGIEISAVEGKYIKDIDKYVIKLNKGVIFSAGDYVKFPSYAKDPVVEFKSLDEDNKVKIEDNSDNIENTVKITGKKEGLTSVAIVRNNKILKRFNILVVNPTVVNLNTEIEGDLTYVGDIAKIKDYVEVDFDRFNEKYKVNYKSSNENVLKIEDNKIYAVGVGNAIITASIDSKEQTFKYNISAKLKSISANNISVEVGESTNIQASVTTTPKNLQTPKIKYAFAENKLPVQRKIRLDSNGQILGLRQGVEKLLVYCGTGKNKVEKYIYVTVNETSIEDKAVEGFYLNYYFMEDDLILNLEWNEMNNAEIYEIYIKDNKKENSDYELIKTLDKNSITKKDGKINETIKIESKKSQEFDYDIYVIARNQNQISQKSKIYKVENTLDSDEN</sequence>
<keyword evidence="1" id="KW-0812">Transmembrane</keyword>
<accession>A0ABS6DXR9</accession>